<accession>A0A0N4UVN0</accession>
<dbReference type="STRING" id="51028.A0A0N4UVN0"/>
<evidence type="ECO:0000256" key="5">
    <source>
        <dbReference type="ARBA" id="ARBA00022679"/>
    </source>
</evidence>
<dbReference type="UniPathway" id="UPA00378"/>
<keyword evidence="7" id="KW-0735">Signal-anchor</keyword>
<dbReference type="InterPro" id="IPR055270">
    <property type="entry name" value="Glyco_tran_10_C"/>
</dbReference>
<keyword evidence="16" id="KW-1185">Reference proteome</keyword>
<keyword evidence="4 12" id="KW-0328">Glycosyltransferase</keyword>
<evidence type="ECO:0000256" key="6">
    <source>
        <dbReference type="ARBA" id="ARBA00022692"/>
    </source>
</evidence>
<evidence type="ECO:0000256" key="12">
    <source>
        <dbReference type="RuleBase" id="RU003832"/>
    </source>
</evidence>
<evidence type="ECO:0000313" key="15">
    <source>
        <dbReference type="EMBL" id="VDD86072.1"/>
    </source>
</evidence>
<evidence type="ECO:0000256" key="9">
    <source>
        <dbReference type="ARBA" id="ARBA00023034"/>
    </source>
</evidence>
<proteinExistence type="inferred from homology"/>
<feature type="domain" description="Fucosyltransferase N-terminal" evidence="14">
    <location>
        <begin position="20"/>
        <end position="66"/>
    </location>
</feature>
<reference evidence="15 16" key="2">
    <citation type="submission" date="2018-10" db="EMBL/GenBank/DDBJ databases">
        <authorList>
            <consortium name="Pathogen Informatics"/>
        </authorList>
    </citation>
    <scope>NUCLEOTIDE SEQUENCE [LARGE SCALE GENOMIC DNA]</scope>
</reference>
<dbReference type="Pfam" id="PF00852">
    <property type="entry name" value="Glyco_transf_10"/>
    <property type="match status" value="1"/>
</dbReference>
<comment type="subcellular location">
    <subcellularLocation>
        <location evidence="1 12">Golgi apparatus</location>
        <location evidence="1 12">Golgi stack membrane</location>
        <topology evidence="1 12">Single-pass type II membrane protein</topology>
    </subcellularLocation>
</comment>
<evidence type="ECO:0000256" key="7">
    <source>
        <dbReference type="ARBA" id="ARBA00022968"/>
    </source>
</evidence>
<dbReference type="WBParaSite" id="EVEC_0000150701-mRNA-1">
    <property type="protein sequence ID" value="EVEC_0000150701-mRNA-1"/>
    <property type="gene ID" value="EVEC_0000150701"/>
</dbReference>
<dbReference type="Proteomes" id="UP000274131">
    <property type="component" value="Unassembled WGS sequence"/>
</dbReference>
<comment type="pathway">
    <text evidence="2">Protein modification; protein glycosylation.</text>
</comment>
<evidence type="ECO:0000256" key="2">
    <source>
        <dbReference type="ARBA" id="ARBA00004922"/>
    </source>
</evidence>
<sequence length="286" mass="34486">MHLMVIFNAESWAYLRIDRFSVRDIPPIRNDDQLYVFRAVESPYHTLPQLSLVPPNFFNITMTYRYVTKALSRKTESVLEISDICETVTGSETYKYVLKNYINVTEMGNCFGYKCNSSCEEDYYASHHFLLAFEKEICKDYVTKKFFKIKQHFIVPIVLKDSIYRNIAPPYSYIAADNFASPKQLADYLKYLERNHEEYKKYFEWRRSFRKERVEPNFCELCKMLHDVQRPRKVISDIHSWWNTYSKCQEDYGRTIAISNRIFRFYKKFVVREPTEILNFIIRNYI</sequence>
<keyword evidence="5 12" id="KW-0808">Transferase</keyword>
<evidence type="ECO:0000256" key="1">
    <source>
        <dbReference type="ARBA" id="ARBA00004447"/>
    </source>
</evidence>
<keyword evidence="8" id="KW-1133">Transmembrane helix</keyword>
<name>A0A0N4UVN0_ENTVE</name>
<evidence type="ECO:0000256" key="11">
    <source>
        <dbReference type="ARBA" id="ARBA00023180"/>
    </source>
</evidence>
<keyword evidence="9 12" id="KW-0333">Golgi apparatus</keyword>
<dbReference type="InterPro" id="IPR001503">
    <property type="entry name" value="Glyco_trans_10"/>
</dbReference>
<keyword evidence="10" id="KW-0472">Membrane</keyword>
<evidence type="ECO:0000313" key="16">
    <source>
        <dbReference type="Proteomes" id="UP000274131"/>
    </source>
</evidence>
<dbReference type="EMBL" id="UXUI01007184">
    <property type="protein sequence ID" value="VDD86072.1"/>
    <property type="molecule type" value="Genomic_DNA"/>
</dbReference>
<evidence type="ECO:0000256" key="8">
    <source>
        <dbReference type="ARBA" id="ARBA00022989"/>
    </source>
</evidence>
<keyword evidence="11" id="KW-0325">Glycoprotein</keyword>
<dbReference type="PANTHER" id="PTHR48438">
    <property type="entry name" value="ALPHA-(1,3)-FUCOSYLTRANSFERASE C-RELATED"/>
    <property type="match status" value="1"/>
</dbReference>
<evidence type="ECO:0000259" key="13">
    <source>
        <dbReference type="Pfam" id="PF00852"/>
    </source>
</evidence>
<keyword evidence="6 12" id="KW-0812">Transmembrane</keyword>
<dbReference type="Pfam" id="PF17039">
    <property type="entry name" value="Glyco_tran_10_N"/>
    <property type="match status" value="1"/>
</dbReference>
<reference evidence="17" key="1">
    <citation type="submission" date="2017-02" db="UniProtKB">
        <authorList>
            <consortium name="WormBaseParasite"/>
        </authorList>
    </citation>
    <scope>IDENTIFICATION</scope>
</reference>
<comment type="similarity">
    <text evidence="3 12">Belongs to the glycosyltransferase 10 family.</text>
</comment>
<evidence type="ECO:0000313" key="17">
    <source>
        <dbReference type="WBParaSite" id="EVEC_0000150701-mRNA-1"/>
    </source>
</evidence>
<evidence type="ECO:0000259" key="14">
    <source>
        <dbReference type="Pfam" id="PF17039"/>
    </source>
</evidence>
<dbReference type="GO" id="GO:0008417">
    <property type="term" value="F:fucosyltransferase activity"/>
    <property type="evidence" value="ECO:0007669"/>
    <property type="project" value="InterPro"/>
</dbReference>
<feature type="domain" description="Fucosyltransferase C-terminal" evidence="13">
    <location>
        <begin position="72"/>
        <end position="241"/>
    </location>
</feature>
<evidence type="ECO:0000256" key="10">
    <source>
        <dbReference type="ARBA" id="ARBA00023136"/>
    </source>
</evidence>
<dbReference type="GO" id="GO:0032580">
    <property type="term" value="C:Golgi cisterna membrane"/>
    <property type="evidence" value="ECO:0007669"/>
    <property type="project" value="UniProtKB-SubCell"/>
</dbReference>
<dbReference type="InterPro" id="IPR031481">
    <property type="entry name" value="Glyco_tran_10_N"/>
</dbReference>
<evidence type="ECO:0000256" key="3">
    <source>
        <dbReference type="ARBA" id="ARBA00008919"/>
    </source>
</evidence>
<gene>
    <name evidence="15" type="ORF">EVEC_LOCUS1215</name>
</gene>
<dbReference type="EC" id="2.4.1.-" evidence="12"/>
<organism evidence="17">
    <name type="scientific">Enterobius vermicularis</name>
    <name type="common">Human pinworm</name>
    <dbReference type="NCBI Taxonomy" id="51028"/>
    <lineage>
        <taxon>Eukaryota</taxon>
        <taxon>Metazoa</taxon>
        <taxon>Ecdysozoa</taxon>
        <taxon>Nematoda</taxon>
        <taxon>Chromadorea</taxon>
        <taxon>Rhabditida</taxon>
        <taxon>Spirurina</taxon>
        <taxon>Oxyuridomorpha</taxon>
        <taxon>Oxyuroidea</taxon>
        <taxon>Oxyuridae</taxon>
        <taxon>Enterobius</taxon>
    </lineage>
</organism>
<dbReference type="PANTHER" id="PTHR48438:SF1">
    <property type="entry name" value="ALPHA-(1,3)-FUCOSYLTRANSFERASE C-RELATED"/>
    <property type="match status" value="1"/>
</dbReference>
<dbReference type="InterPro" id="IPR038577">
    <property type="entry name" value="GT10-like_C_sf"/>
</dbReference>
<dbReference type="Gene3D" id="3.40.50.11660">
    <property type="entry name" value="Glycosyl transferase family 10, C-terminal domain"/>
    <property type="match status" value="1"/>
</dbReference>
<evidence type="ECO:0000256" key="4">
    <source>
        <dbReference type="ARBA" id="ARBA00022676"/>
    </source>
</evidence>
<protein>
    <recommendedName>
        <fullName evidence="12">Fucosyltransferase</fullName>
        <ecNumber evidence="12">2.4.1.-</ecNumber>
    </recommendedName>
</protein>
<dbReference type="OrthoDB" id="5790915at2759"/>
<dbReference type="AlphaFoldDB" id="A0A0N4UVN0"/>
<dbReference type="SUPFAM" id="SSF53756">
    <property type="entry name" value="UDP-Glycosyltransferase/glycogen phosphorylase"/>
    <property type="match status" value="1"/>
</dbReference>